<keyword evidence="3" id="KW-0547">Nucleotide-binding</keyword>
<keyword evidence="4" id="KW-0812">Transmembrane</keyword>
<proteinExistence type="predicted"/>
<dbReference type="EMBL" id="CALNXK010000020">
    <property type="protein sequence ID" value="CAH3107489.1"/>
    <property type="molecule type" value="Genomic_DNA"/>
</dbReference>
<gene>
    <name evidence="6" type="ORF">PLOB_00016675</name>
</gene>
<protein>
    <recommendedName>
        <fullName evidence="5">Protein kinase domain-containing protein</fullName>
    </recommendedName>
</protein>
<keyword evidence="4" id="KW-0472">Membrane</keyword>
<dbReference type="PANTHER" id="PTHR24416:SF621">
    <property type="entry name" value="TYROSINE KINASE RECEPTOR CAD96CA"/>
    <property type="match status" value="1"/>
</dbReference>
<dbReference type="Pfam" id="PF07714">
    <property type="entry name" value="PK_Tyr_Ser-Thr"/>
    <property type="match status" value="1"/>
</dbReference>
<dbReference type="SMART" id="SM00219">
    <property type="entry name" value="TyrKc"/>
    <property type="match status" value="1"/>
</dbReference>
<dbReference type="Gene3D" id="3.30.200.20">
    <property type="entry name" value="Phosphorylase Kinase, domain 1"/>
    <property type="match status" value="1"/>
</dbReference>
<dbReference type="PROSITE" id="PS00107">
    <property type="entry name" value="PROTEIN_KINASE_ATP"/>
    <property type="match status" value="1"/>
</dbReference>
<dbReference type="InterPro" id="IPR020635">
    <property type="entry name" value="Tyr_kinase_cat_dom"/>
</dbReference>
<evidence type="ECO:0000313" key="7">
    <source>
        <dbReference type="Proteomes" id="UP001159405"/>
    </source>
</evidence>
<evidence type="ECO:0000256" key="3">
    <source>
        <dbReference type="PROSITE-ProRule" id="PRU10141"/>
    </source>
</evidence>
<dbReference type="SUPFAM" id="SSF56112">
    <property type="entry name" value="Protein kinase-like (PK-like)"/>
    <property type="match status" value="1"/>
</dbReference>
<keyword evidence="3" id="KW-0067">ATP-binding</keyword>
<dbReference type="InterPro" id="IPR008266">
    <property type="entry name" value="Tyr_kinase_AS"/>
</dbReference>
<dbReference type="PANTHER" id="PTHR24416">
    <property type="entry name" value="TYROSINE-PROTEIN KINASE RECEPTOR"/>
    <property type="match status" value="1"/>
</dbReference>
<name>A0ABN8NIU3_9CNID</name>
<keyword evidence="4" id="KW-1133">Transmembrane helix</keyword>
<sequence length="450" mass="51248">MVIASGAGGGGLLLLLLTITTIIVVFRFKRRSKRRKMEDRTQEKGSTNAYSVEEFIPLEVVEERNEDDVINVPEVITNTHYVENLNLLEDEEEQNEDDVIDVPEGIIDTHPMEELNLLEAEEERNEDDGINAREYLEIINSPSFELKREKIEIERLIGSGNFGVVYKATLDNNTVAVKSLKANATGNDKQDMITELNVMMSLKPHPHVLKLIGCCSSSGKSGPLLIVLEYLPFGDLLGYLRKSRGHSDNYNTGEKKPESKLTAKDLLSFAWMIADGMHYLAKMKVIHRDLAARNILVGENQVCKISDFGLARDVNDDIYVRTSQARLLVKWMPPESIFYGEYSAMSDVWSYGIVLWEVFTIGDSPYPGLNAEQTVYLLKRGYRMQRPIHISEELFSIMSECWSEKPKERPKFKWIRTAVNRLIKDTKIYINLDAYNDADYVNFDMAEGAQ</sequence>
<evidence type="ECO:0000256" key="4">
    <source>
        <dbReference type="SAM" id="Phobius"/>
    </source>
</evidence>
<dbReference type="PROSITE" id="PS50011">
    <property type="entry name" value="PROTEIN_KINASE_DOM"/>
    <property type="match status" value="1"/>
</dbReference>
<comment type="catalytic activity">
    <reaction evidence="2">
        <text>L-tyrosyl-[protein] + ATP = O-phospho-L-tyrosyl-[protein] + ADP + H(+)</text>
        <dbReference type="Rhea" id="RHEA:10596"/>
        <dbReference type="Rhea" id="RHEA-COMP:10136"/>
        <dbReference type="Rhea" id="RHEA-COMP:20101"/>
        <dbReference type="ChEBI" id="CHEBI:15378"/>
        <dbReference type="ChEBI" id="CHEBI:30616"/>
        <dbReference type="ChEBI" id="CHEBI:46858"/>
        <dbReference type="ChEBI" id="CHEBI:61978"/>
        <dbReference type="ChEBI" id="CHEBI:456216"/>
        <dbReference type="EC" id="2.7.10.1"/>
    </reaction>
</comment>
<dbReference type="InterPro" id="IPR000719">
    <property type="entry name" value="Prot_kinase_dom"/>
</dbReference>
<feature type="binding site" evidence="3">
    <location>
        <position position="178"/>
    </location>
    <ligand>
        <name>ATP</name>
        <dbReference type="ChEBI" id="CHEBI:30616"/>
    </ligand>
</feature>
<keyword evidence="7" id="KW-1185">Reference proteome</keyword>
<comment type="caution">
    <text evidence="6">The sequence shown here is derived from an EMBL/GenBank/DDBJ whole genome shotgun (WGS) entry which is preliminary data.</text>
</comment>
<accession>A0ABN8NIU3</accession>
<dbReference type="InterPro" id="IPR011009">
    <property type="entry name" value="Kinase-like_dom_sf"/>
</dbReference>
<feature type="transmembrane region" description="Helical" evidence="4">
    <location>
        <begin position="6"/>
        <end position="28"/>
    </location>
</feature>
<dbReference type="InterPro" id="IPR017441">
    <property type="entry name" value="Protein_kinase_ATP_BS"/>
</dbReference>
<comment type="subcellular location">
    <subcellularLocation>
        <location evidence="1">Membrane</location>
        <topology evidence="1">Single-pass membrane protein</topology>
    </subcellularLocation>
</comment>
<dbReference type="Proteomes" id="UP001159405">
    <property type="component" value="Unassembled WGS sequence"/>
</dbReference>
<reference evidence="6 7" key="1">
    <citation type="submission" date="2022-05" db="EMBL/GenBank/DDBJ databases">
        <authorList>
            <consortium name="Genoscope - CEA"/>
            <person name="William W."/>
        </authorList>
    </citation>
    <scope>NUCLEOTIDE SEQUENCE [LARGE SCALE GENOMIC DNA]</scope>
</reference>
<dbReference type="PROSITE" id="PS00109">
    <property type="entry name" value="PROTEIN_KINASE_TYR"/>
    <property type="match status" value="1"/>
</dbReference>
<feature type="domain" description="Protein kinase" evidence="5">
    <location>
        <begin position="151"/>
        <end position="423"/>
    </location>
</feature>
<dbReference type="InterPro" id="IPR050122">
    <property type="entry name" value="RTK"/>
</dbReference>
<dbReference type="CDD" id="cd00192">
    <property type="entry name" value="PTKc"/>
    <property type="match status" value="1"/>
</dbReference>
<dbReference type="InterPro" id="IPR001245">
    <property type="entry name" value="Ser-Thr/Tyr_kinase_cat_dom"/>
</dbReference>
<evidence type="ECO:0000259" key="5">
    <source>
        <dbReference type="PROSITE" id="PS50011"/>
    </source>
</evidence>
<dbReference type="PRINTS" id="PR00109">
    <property type="entry name" value="TYRKINASE"/>
</dbReference>
<evidence type="ECO:0000256" key="1">
    <source>
        <dbReference type="ARBA" id="ARBA00004167"/>
    </source>
</evidence>
<organism evidence="6 7">
    <name type="scientific">Porites lobata</name>
    <dbReference type="NCBI Taxonomy" id="104759"/>
    <lineage>
        <taxon>Eukaryota</taxon>
        <taxon>Metazoa</taxon>
        <taxon>Cnidaria</taxon>
        <taxon>Anthozoa</taxon>
        <taxon>Hexacorallia</taxon>
        <taxon>Scleractinia</taxon>
        <taxon>Fungiina</taxon>
        <taxon>Poritidae</taxon>
        <taxon>Porites</taxon>
    </lineage>
</organism>
<evidence type="ECO:0000256" key="2">
    <source>
        <dbReference type="ARBA" id="ARBA00051243"/>
    </source>
</evidence>
<dbReference type="Gene3D" id="1.10.510.10">
    <property type="entry name" value="Transferase(Phosphotransferase) domain 1"/>
    <property type="match status" value="1"/>
</dbReference>
<evidence type="ECO:0000313" key="6">
    <source>
        <dbReference type="EMBL" id="CAH3107489.1"/>
    </source>
</evidence>